<dbReference type="OrthoDB" id="10330680at2759"/>
<dbReference type="HOGENOM" id="CLU_1030826_0_0_1"/>
<sequence>MPTNNNQEDLYVDNLLRNLATQHPIFWSRKDVTLMGIPDILPTVPIPQTDISGFSYTDDAFDYICDLDEAAAEEKGSHRYLELRSLVVAFAKWFGLKPVKILNCLSVPCLVYLDAPLREMIRGTYRRETIPDLLRLSFLGQSDDSLEAFDFAMLIALAEDHRFCQVQMDVDECYTTRIVYPDSTLENFIFVTAKVPVETLEALEDDEEVVRKVKISKYTVPLGDLQRERQRSVEDNGNYSG</sequence>
<evidence type="ECO:0000313" key="1">
    <source>
        <dbReference type="EMBL" id="EDR04538.1"/>
    </source>
</evidence>
<proteinExistence type="predicted"/>
<keyword evidence="2" id="KW-1185">Reference proteome</keyword>
<name>B0DLC4_LACBS</name>
<accession>B0DLC4</accession>
<dbReference type="Proteomes" id="UP000001194">
    <property type="component" value="Unassembled WGS sequence"/>
</dbReference>
<dbReference type="KEGG" id="lbc:LACBIDRAFT_330454"/>
<gene>
    <name evidence="1" type="ORF">LACBIDRAFT_330454</name>
</gene>
<protein>
    <submittedName>
        <fullName evidence="1">Predicted protein</fullName>
    </submittedName>
</protein>
<evidence type="ECO:0000313" key="2">
    <source>
        <dbReference type="Proteomes" id="UP000001194"/>
    </source>
</evidence>
<dbReference type="InParanoid" id="B0DLC4"/>
<dbReference type="AlphaFoldDB" id="B0DLC4"/>
<dbReference type="RefSeq" id="XP_001884710.1">
    <property type="nucleotide sequence ID" value="XM_001884675.1"/>
</dbReference>
<organism evidence="2">
    <name type="scientific">Laccaria bicolor (strain S238N-H82 / ATCC MYA-4686)</name>
    <name type="common">Bicoloured deceiver</name>
    <name type="synonym">Laccaria laccata var. bicolor</name>
    <dbReference type="NCBI Taxonomy" id="486041"/>
    <lineage>
        <taxon>Eukaryota</taxon>
        <taxon>Fungi</taxon>
        <taxon>Dikarya</taxon>
        <taxon>Basidiomycota</taxon>
        <taxon>Agaricomycotina</taxon>
        <taxon>Agaricomycetes</taxon>
        <taxon>Agaricomycetidae</taxon>
        <taxon>Agaricales</taxon>
        <taxon>Agaricineae</taxon>
        <taxon>Hydnangiaceae</taxon>
        <taxon>Laccaria</taxon>
    </lineage>
</organism>
<dbReference type="GeneID" id="6080363"/>
<dbReference type="EMBL" id="DS547117">
    <property type="protein sequence ID" value="EDR04538.1"/>
    <property type="molecule type" value="Genomic_DNA"/>
</dbReference>
<reference evidence="1 2" key="1">
    <citation type="journal article" date="2008" name="Nature">
        <title>The genome of Laccaria bicolor provides insights into mycorrhizal symbiosis.</title>
        <authorList>
            <person name="Martin F."/>
            <person name="Aerts A."/>
            <person name="Ahren D."/>
            <person name="Brun A."/>
            <person name="Danchin E.G.J."/>
            <person name="Duchaussoy F."/>
            <person name="Gibon J."/>
            <person name="Kohler A."/>
            <person name="Lindquist E."/>
            <person name="Pereda V."/>
            <person name="Salamov A."/>
            <person name="Shapiro H.J."/>
            <person name="Wuyts J."/>
            <person name="Blaudez D."/>
            <person name="Buee M."/>
            <person name="Brokstein P."/>
            <person name="Canbaeck B."/>
            <person name="Cohen D."/>
            <person name="Courty P.E."/>
            <person name="Coutinho P.M."/>
            <person name="Delaruelle C."/>
            <person name="Detter J.C."/>
            <person name="Deveau A."/>
            <person name="DiFazio S."/>
            <person name="Duplessis S."/>
            <person name="Fraissinet-Tachet L."/>
            <person name="Lucic E."/>
            <person name="Frey-Klett P."/>
            <person name="Fourrey C."/>
            <person name="Feussner I."/>
            <person name="Gay G."/>
            <person name="Grimwood J."/>
            <person name="Hoegger P.J."/>
            <person name="Jain P."/>
            <person name="Kilaru S."/>
            <person name="Labbe J."/>
            <person name="Lin Y.C."/>
            <person name="Legue V."/>
            <person name="Le Tacon F."/>
            <person name="Marmeisse R."/>
            <person name="Melayah D."/>
            <person name="Montanini B."/>
            <person name="Muratet M."/>
            <person name="Nehls U."/>
            <person name="Niculita-Hirzel H."/>
            <person name="Oudot-Le Secq M.P."/>
            <person name="Peter M."/>
            <person name="Quesneville H."/>
            <person name="Rajashekar B."/>
            <person name="Reich M."/>
            <person name="Rouhier N."/>
            <person name="Schmutz J."/>
            <person name="Yin T."/>
            <person name="Chalot M."/>
            <person name="Henrissat B."/>
            <person name="Kuees U."/>
            <person name="Lucas S."/>
            <person name="Van de Peer Y."/>
            <person name="Podila G.K."/>
            <person name="Polle A."/>
            <person name="Pukkila P.J."/>
            <person name="Richardson P.M."/>
            <person name="Rouze P."/>
            <person name="Sanders I.R."/>
            <person name="Stajich J.E."/>
            <person name="Tunlid A."/>
            <person name="Tuskan G."/>
            <person name="Grigoriev I.V."/>
        </authorList>
    </citation>
    <scope>NUCLEOTIDE SEQUENCE [LARGE SCALE GENOMIC DNA]</scope>
    <source>
        <strain evidence="2">S238N-H82 / ATCC MYA-4686</strain>
    </source>
</reference>